<dbReference type="InterPro" id="IPR002528">
    <property type="entry name" value="MATE_fam"/>
</dbReference>
<dbReference type="AlphaFoldDB" id="A0AAE3ALU3"/>
<dbReference type="RefSeq" id="WP_308449016.1">
    <property type="nucleotide sequence ID" value="NZ_JAJEQC010000004.1"/>
</dbReference>
<dbReference type="PANTHER" id="PTHR43823:SF3">
    <property type="entry name" value="MULTIDRUG EXPORT PROTEIN MEPA"/>
    <property type="match status" value="1"/>
</dbReference>
<feature type="transmembrane region" description="Helical" evidence="7">
    <location>
        <begin position="279"/>
        <end position="305"/>
    </location>
</feature>
<feature type="transmembrane region" description="Helical" evidence="7">
    <location>
        <begin position="238"/>
        <end position="259"/>
    </location>
</feature>
<feature type="transmembrane region" description="Helical" evidence="7">
    <location>
        <begin position="57"/>
        <end position="84"/>
    </location>
</feature>
<dbReference type="GO" id="GO:0005886">
    <property type="term" value="C:plasma membrane"/>
    <property type="evidence" value="ECO:0007669"/>
    <property type="project" value="UniProtKB-SubCell"/>
</dbReference>
<dbReference type="EMBL" id="JAJEQC010000004">
    <property type="protein sequence ID" value="MCC2136554.1"/>
    <property type="molecule type" value="Genomic_DNA"/>
</dbReference>
<dbReference type="PANTHER" id="PTHR43823">
    <property type="entry name" value="SPORULATION PROTEIN YKVU"/>
    <property type="match status" value="1"/>
</dbReference>
<keyword evidence="3" id="KW-1003">Cell membrane</keyword>
<keyword evidence="5 7" id="KW-1133">Transmembrane helix</keyword>
<evidence type="ECO:0000256" key="7">
    <source>
        <dbReference type="SAM" id="Phobius"/>
    </source>
</evidence>
<feature type="transmembrane region" description="Helical" evidence="7">
    <location>
        <begin position="138"/>
        <end position="155"/>
    </location>
</feature>
<evidence type="ECO:0000256" key="1">
    <source>
        <dbReference type="ARBA" id="ARBA00004651"/>
    </source>
</evidence>
<reference evidence="8" key="1">
    <citation type="submission" date="2021-10" db="EMBL/GenBank/DDBJ databases">
        <title>Anaerobic single-cell dispensing facilitates the cultivation of human gut bacteria.</title>
        <authorList>
            <person name="Afrizal A."/>
        </authorList>
    </citation>
    <scope>NUCLEOTIDE SEQUENCE</scope>
    <source>
        <strain evidence="8">CLA-AA-H250</strain>
    </source>
</reference>
<feature type="transmembrane region" description="Helical" evidence="7">
    <location>
        <begin position="18"/>
        <end position="37"/>
    </location>
</feature>
<feature type="transmembrane region" description="Helical" evidence="7">
    <location>
        <begin position="167"/>
        <end position="187"/>
    </location>
</feature>
<keyword evidence="2" id="KW-0813">Transport</keyword>
<evidence type="ECO:0000256" key="4">
    <source>
        <dbReference type="ARBA" id="ARBA00022692"/>
    </source>
</evidence>
<name>A0AAE3ALU3_9FIRM</name>
<feature type="transmembrane region" description="Helical" evidence="7">
    <location>
        <begin position="414"/>
        <end position="435"/>
    </location>
</feature>
<comment type="subcellular location">
    <subcellularLocation>
        <location evidence="1">Cell membrane</location>
        <topology evidence="1">Multi-pass membrane protein</topology>
    </subcellularLocation>
</comment>
<dbReference type="Proteomes" id="UP001199424">
    <property type="component" value="Unassembled WGS sequence"/>
</dbReference>
<evidence type="ECO:0000256" key="2">
    <source>
        <dbReference type="ARBA" id="ARBA00022448"/>
    </source>
</evidence>
<evidence type="ECO:0000256" key="3">
    <source>
        <dbReference type="ARBA" id="ARBA00022475"/>
    </source>
</evidence>
<dbReference type="InterPro" id="IPR048279">
    <property type="entry name" value="MdtK-like"/>
</dbReference>
<protein>
    <submittedName>
        <fullName evidence="8">Na+-driven multidrug efflux pump</fullName>
    </submittedName>
</protein>
<gene>
    <name evidence="8" type="ORF">LKD31_05945</name>
</gene>
<keyword evidence="9" id="KW-1185">Reference proteome</keyword>
<feature type="transmembrane region" description="Helical" evidence="7">
    <location>
        <begin position="388"/>
        <end position="408"/>
    </location>
</feature>
<keyword evidence="4 7" id="KW-0812">Transmembrane</keyword>
<proteinExistence type="predicted"/>
<feature type="transmembrane region" description="Helical" evidence="7">
    <location>
        <begin position="355"/>
        <end position="376"/>
    </location>
</feature>
<dbReference type="GO" id="GO:0015297">
    <property type="term" value="F:antiporter activity"/>
    <property type="evidence" value="ECO:0007669"/>
    <property type="project" value="InterPro"/>
</dbReference>
<accession>A0AAE3ALU3</accession>
<feature type="transmembrane region" description="Helical" evidence="7">
    <location>
        <begin position="96"/>
        <end position="118"/>
    </location>
</feature>
<evidence type="ECO:0000256" key="5">
    <source>
        <dbReference type="ARBA" id="ARBA00022989"/>
    </source>
</evidence>
<evidence type="ECO:0000313" key="9">
    <source>
        <dbReference type="Proteomes" id="UP001199424"/>
    </source>
</evidence>
<dbReference type="GO" id="GO:0042910">
    <property type="term" value="F:xenobiotic transmembrane transporter activity"/>
    <property type="evidence" value="ECO:0007669"/>
    <property type="project" value="InterPro"/>
</dbReference>
<sequence length="443" mass="48807">MNSSSVFFAKNDIRFRKILLFVLPTYLTTLFNTLYTIVDGMFVSKYVGTNALAAINIVYPIVNVLTGIALMFATGGSSLAAISAGAKNNEQANQEFTLSIIFSLAIGTTVSLAIAFNLSRVLTFLGATPLILDDCKTYALIWLIGVPAVIGKELLTYFIRMSGSPGYSFFLSISGGISNILLDYIFVAQMKMGVLGAGLATLFGLFLSVIFGILYFPCRNTSLIPTFKHLKFKTGFRCAVNGFSEFIDQIAIAITTVIFNRAALSFAGEDGIASVSIIMYLQFLFIGIYFGYASGVSPLLSYAYGNKSDHICKKLENYARCFFIVAPLILYIVAYCTSPLTVSCFTEPETTVFSLALNGMRLYGIGYLFSGFNIYATIRLTSYGKGHYSAIITLLRSFILLLLFLYFLPNYLQLNGVWLAMPAAEFLTLFVTLYINHKFKHIL</sequence>
<dbReference type="Pfam" id="PF01554">
    <property type="entry name" value="MatE"/>
    <property type="match status" value="2"/>
</dbReference>
<feature type="transmembrane region" description="Helical" evidence="7">
    <location>
        <begin position="193"/>
        <end position="217"/>
    </location>
</feature>
<feature type="transmembrane region" description="Helical" evidence="7">
    <location>
        <begin position="317"/>
        <end position="335"/>
    </location>
</feature>
<dbReference type="PIRSF" id="PIRSF006603">
    <property type="entry name" value="DinF"/>
    <property type="match status" value="1"/>
</dbReference>
<comment type="caution">
    <text evidence="8">The sequence shown here is derived from an EMBL/GenBank/DDBJ whole genome shotgun (WGS) entry which is preliminary data.</text>
</comment>
<dbReference type="InterPro" id="IPR051327">
    <property type="entry name" value="MATE_MepA_subfamily"/>
</dbReference>
<evidence type="ECO:0000256" key="6">
    <source>
        <dbReference type="ARBA" id="ARBA00023136"/>
    </source>
</evidence>
<keyword evidence="6 7" id="KW-0472">Membrane</keyword>
<organism evidence="8 9">
    <name type="scientific">Hominenteromicrobium mulieris</name>
    <dbReference type="NCBI Taxonomy" id="2885357"/>
    <lineage>
        <taxon>Bacteria</taxon>
        <taxon>Bacillati</taxon>
        <taxon>Bacillota</taxon>
        <taxon>Clostridia</taxon>
        <taxon>Eubacteriales</taxon>
        <taxon>Oscillospiraceae</taxon>
        <taxon>Hominenteromicrobium</taxon>
    </lineage>
</organism>
<evidence type="ECO:0000313" key="8">
    <source>
        <dbReference type="EMBL" id="MCC2136554.1"/>
    </source>
</evidence>